<dbReference type="SUPFAM" id="SSF55874">
    <property type="entry name" value="ATPase domain of HSP90 chaperone/DNA topoisomerase II/histidine kinase"/>
    <property type="match status" value="1"/>
</dbReference>
<dbReference type="InterPro" id="IPR013654">
    <property type="entry name" value="PAS_2"/>
</dbReference>
<feature type="compositionally biased region" description="Low complexity" evidence="12">
    <location>
        <begin position="1851"/>
        <end position="1862"/>
    </location>
</feature>
<dbReference type="PANTHER" id="PTHR43065">
    <property type="entry name" value="SENSOR HISTIDINE KINASE"/>
    <property type="match status" value="1"/>
</dbReference>
<dbReference type="InterPro" id="IPR016132">
    <property type="entry name" value="Phyto_chromo_attachment"/>
</dbReference>
<dbReference type="Pfam" id="PF00512">
    <property type="entry name" value="HisKA"/>
    <property type="match status" value="1"/>
</dbReference>
<keyword evidence="9" id="KW-0902">Two-component regulatory system</keyword>
<feature type="compositionally biased region" description="Polar residues" evidence="12">
    <location>
        <begin position="1720"/>
        <end position="1729"/>
    </location>
</feature>
<dbReference type="GeneID" id="95984647"/>
<feature type="region of interest" description="Disordered" evidence="12">
    <location>
        <begin position="263"/>
        <end position="357"/>
    </location>
</feature>
<accession>A0ABR3Q4F3</accession>
<dbReference type="PROSITE" id="PS50046">
    <property type="entry name" value="PHYTOCHROME_2"/>
    <property type="match status" value="1"/>
</dbReference>
<dbReference type="InterPro" id="IPR003661">
    <property type="entry name" value="HisK_dim/P_dom"/>
</dbReference>
<feature type="compositionally biased region" description="Low complexity" evidence="12">
    <location>
        <begin position="842"/>
        <end position="863"/>
    </location>
</feature>
<feature type="region of interest" description="Disordered" evidence="12">
    <location>
        <begin position="1794"/>
        <end position="1892"/>
    </location>
</feature>
<dbReference type="Gene3D" id="3.30.565.10">
    <property type="entry name" value="Histidine kinase-like ATPase, C-terminal domain"/>
    <property type="match status" value="1"/>
</dbReference>
<feature type="compositionally biased region" description="Low complexity" evidence="12">
    <location>
        <begin position="383"/>
        <end position="398"/>
    </location>
</feature>
<feature type="domain" description="Phytochrome chromophore attachment site" evidence="13">
    <location>
        <begin position="1004"/>
        <end position="1166"/>
    </location>
</feature>
<dbReference type="InterPro" id="IPR035965">
    <property type="entry name" value="PAS-like_dom_sf"/>
</dbReference>
<dbReference type="InterPro" id="IPR043150">
    <property type="entry name" value="Phytochrome_PHY_sf"/>
</dbReference>
<evidence type="ECO:0000256" key="3">
    <source>
        <dbReference type="ARBA" id="ARBA00022606"/>
    </source>
</evidence>
<dbReference type="CDD" id="cd00082">
    <property type="entry name" value="HisKA"/>
    <property type="match status" value="1"/>
</dbReference>
<dbReference type="PANTHER" id="PTHR43065:SF10">
    <property type="entry name" value="PEROXIDE STRESS-ACTIVATED HISTIDINE KINASE MAK3"/>
    <property type="match status" value="1"/>
</dbReference>
<dbReference type="InterPro" id="IPR001789">
    <property type="entry name" value="Sig_transdc_resp-reg_receiver"/>
</dbReference>
<dbReference type="Gene3D" id="3.30.450.20">
    <property type="entry name" value="PAS domain"/>
    <property type="match status" value="1"/>
</dbReference>
<feature type="region of interest" description="Disordered" evidence="12">
    <location>
        <begin position="1"/>
        <end position="70"/>
    </location>
</feature>
<evidence type="ECO:0000313" key="17">
    <source>
        <dbReference type="Proteomes" id="UP001565368"/>
    </source>
</evidence>
<feature type="region of interest" description="Disordered" evidence="12">
    <location>
        <begin position="757"/>
        <end position="927"/>
    </location>
</feature>
<feature type="domain" description="Response regulatory" evidence="15">
    <location>
        <begin position="1894"/>
        <end position="2025"/>
    </location>
</feature>
<keyword evidence="1" id="KW-0600">Photoreceptor protein</keyword>
<feature type="compositionally biased region" description="Polar residues" evidence="12">
    <location>
        <begin position="1526"/>
        <end position="1548"/>
    </location>
</feature>
<proteinExistence type="predicted"/>
<comment type="caution">
    <text evidence="16">The sequence shown here is derived from an EMBL/GenBank/DDBJ whole genome shotgun (WGS) entry which is preliminary data.</text>
</comment>
<dbReference type="SUPFAM" id="SSF47384">
    <property type="entry name" value="Homodimeric domain of signal transducing histidine kinase"/>
    <property type="match status" value="1"/>
</dbReference>
<gene>
    <name evidence="16" type="ORF">Q8F55_003604</name>
</gene>
<feature type="region of interest" description="Disordered" evidence="12">
    <location>
        <begin position="2045"/>
        <end position="2070"/>
    </location>
</feature>
<evidence type="ECO:0000259" key="14">
    <source>
        <dbReference type="PROSITE" id="PS50109"/>
    </source>
</evidence>
<organism evidence="16 17">
    <name type="scientific">Vanrija albida</name>
    <dbReference type="NCBI Taxonomy" id="181172"/>
    <lineage>
        <taxon>Eukaryota</taxon>
        <taxon>Fungi</taxon>
        <taxon>Dikarya</taxon>
        <taxon>Basidiomycota</taxon>
        <taxon>Agaricomycotina</taxon>
        <taxon>Tremellomycetes</taxon>
        <taxon>Trichosporonales</taxon>
        <taxon>Trichosporonaceae</taxon>
        <taxon>Vanrija</taxon>
    </lineage>
</organism>
<feature type="compositionally biased region" description="Polar residues" evidence="12">
    <location>
        <begin position="420"/>
        <end position="442"/>
    </location>
</feature>
<feature type="compositionally biased region" description="Pro residues" evidence="12">
    <location>
        <begin position="663"/>
        <end position="673"/>
    </location>
</feature>
<dbReference type="InterPro" id="IPR001294">
    <property type="entry name" value="Phytochrome"/>
</dbReference>
<dbReference type="Pfam" id="PF00072">
    <property type="entry name" value="Response_reg"/>
    <property type="match status" value="1"/>
</dbReference>
<feature type="compositionally biased region" description="Polar residues" evidence="12">
    <location>
        <begin position="326"/>
        <end position="335"/>
    </location>
</feature>
<evidence type="ECO:0000259" key="13">
    <source>
        <dbReference type="PROSITE" id="PS50046"/>
    </source>
</evidence>
<keyword evidence="7" id="KW-0067">ATP-binding</keyword>
<dbReference type="PRINTS" id="PR01033">
    <property type="entry name" value="PHYTOCHROME"/>
</dbReference>
<dbReference type="PROSITE" id="PS50110">
    <property type="entry name" value="RESPONSE_REGULATORY"/>
    <property type="match status" value="1"/>
</dbReference>
<evidence type="ECO:0000256" key="12">
    <source>
        <dbReference type="SAM" id="MobiDB-lite"/>
    </source>
</evidence>
<keyword evidence="4" id="KW-0808">Transferase</keyword>
<feature type="compositionally biased region" description="Polar residues" evidence="12">
    <location>
        <begin position="762"/>
        <end position="777"/>
    </location>
</feature>
<evidence type="ECO:0000256" key="11">
    <source>
        <dbReference type="PROSITE-ProRule" id="PRU00169"/>
    </source>
</evidence>
<feature type="region of interest" description="Disordered" evidence="12">
    <location>
        <begin position="1704"/>
        <end position="1736"/>
    </location>
</feature>
<keyword evidence="17" id="KW-1185">Reference proteome</keyword>
<evidence type="ECO:0000256" key="7">
    <source>
        <dbReference type="ARBA" id="ARBA00022840"/>
    </source>
</evidence>
<dbReference type="Pfam" id="PF01590">
    <property type="entry name" value="GAF"/>
    <property type="match status" value="1"/>
</dbReference>
<dbReference type="SUPFAM" id="SSF55781">
    <property type="entry name" value="GAF domain-like"/>
    <property type="match status" value="2"/>
</dbReference>
<evidence type="ECO:0000256" key="2">
    <source>
        <dbReference type="ARBA" id="ARBA00022553"/>
    </source>
</evidence>
<protein>
    <submittedName>
        <fullName evidence="16">Uncharacterized protein</fullName>
    </submittedName>
</protein>
<feature type="compositionally biased region" description="Gly residues" evidence="12">
    <location>
        <begin position="399"/>
        <end position="409"/>
    </location>
</feature>
<feature type="region of interest" description="Disordered" evidence="12">
    <location>
        <begin position="1525"/>
        <end position="1571"/>
    </location>
</feature>
<dbReference type="Pfam" id="PF00360">
    <property type="entry name" value="PHY"/>
    <property type="match status" value="1"/>
</dbReference>
<dbReference type="Pfam" id="PF08446">
    <property type="entry name" value="PAS_2"/>
    <property type="match status" value="1"/>
</dbReference>
<dbReference type="SMART" id="SM00387">
    <property type="entry name" value="HATPase_c"/>
    <property type="match status" value="1"/>
</dbReference>
<dbReference type="Gene3D" id="3.40.50.2300">
    <property type="match status" value="1"/>
</dbReference>
<dbReference type="SUPFAM" id="SSF52172">
    <property type="entry name" value="CheY-like"/>
    <property type="match status" value="1"/>
</dbReference>
<keyword evidence="6" id="KW-0418">Kinase</keyword>
<feature type="region of interest" description="Disordered" evidence="12">
    <location>
        <begin position="644"/>
        <end position="699"/>
    </location>
</feature>
<evidence type="ECO:0000256" key="1">
    <source>
        <dbReference type="ARBA" id="ARBA00022543"/>
    </source>
</evidence>
<keyword evidence="2 11" id="KW-0597">Phosphoprotein</keyword>
<feature type="compositionally biased region" description="Polar residues" evidence="12">
    <location>
        <begin position="687"/>
        <end position="698"/>
    </location>
</feature>
<evidence type="ECO:0000256" key="4">
    <source>
        <dbReference type="ARBA" id="ARBA00022679"/>
    </source>
</evidence>
<dbReference type="Pfam" id="PF02518">
    <property type="entry name" value="HATPase_c"/>
    <property type="match status" value="1"/>
</dbReference>
<feature type="compositionally biased region" description="Polar residues" evidence="12">
    <location>
        <begin position="275"/>
        <end position="304"/>
    </location>
</feature>
<dbReference type="InterPro" id="IPR003018">
    <property type="entry name" value="GAF"/>
</dbReference>
<feature type="compositionally biased region" description="Polar residues" evidence="12">
    <location>
        <begin position="798"/>
        <end position="813"/>
    </location>
</feature>
<dbReference type="Proteomes" id="UP001565368">
    <property type="component" value="Unassembled WGS sequence"/>
</dbReference>
<feature type="compositionally biased region" description="Low complexity" evidence="12">
    <location>
        <begin position="181"/>
        <end position="200"/>
    </location>
</feature>
<keyword evidence="8" id="KW-0157">Chromophore</keyword>
<dbReference type="SMART" id="SM00388">
    <property type="entry name" value="HisKA"/>
    <property type="match status" value="1"/>
</dbReference>
<feature type="compositionally biased region" description="Low complexity" evidence="12">
    <location>
        <begin position="48"/>
        <end position="63"/>
    </location>
</feature>
<feature type="region of interest" description="Disordered" evidence="12">
    <location>
        <begin position="370"/>
        <end position="442"/>
    </location>
</feature>
<evidence type="ECO:0000259" key="15">
    <source>
        <dbReference type="PROSITE" id="PS50110"/>
    </source>
</evidence>
<evidence type="ECO:0000256" key="10">
    <source>
        <dbReference type="ARBA" id="ARBA00023170"/>
    </source>
</evidence>
<dbReference type="InterPro" id="IPR029016">
    <property type="entry name" value="GAF-like_dom_sf"/>
</dbReference>
<feature type="compositionally biased region" description="Low complexity" evidence="12">
    <location>
        <begin position="108"/>
        <end position="117"/>
    </location>
</feature>
<dbReference type="InterPro" id="IPR036890">
    <property type="entry name" value="HATPase_C_sf"/>
</dbReference>
<dbReference type="SUPFAM" id="SSF55785">
    <property type="entry name" value="PYP-like sensor domain (PAS domain)"/>
    <property type="match status" value="1"/>
</dbReference>
<feature type="modified residue" description="4-aspartylphosphate" evidence="11">
    <location>
        <position position="1944"/>
    </location>
</feature>
<feature type="compositionally biased region" description="Polar residues" evidence="12">
    <location>
        <begin position="370"/>
        <end position="382"/>
    </location>
</feature>
<feature type="domain" description="Histidine kinase" evidence="14">
    <location>
        <begin position="1382"/>
        <end position="1654"/>
    </location>
</feature>
<feature type="region of interest" description="Disordered" evidence="12">
    <location>
        <begin position="949"/>
        <end position="980"/>
    </location>
</feature>
<name>A0ABR3Q4F3_9TREE</name>
<evidence type="ECO:0000256" key="5">
    <source>
        <dbReference type="ARBA" id="ARBA00022741"/>
    </source>
</evidence>
<dbReference type="Gene3D" id="1.10.287.130">
    <property type="match status" value="1"/>
</dbReference>
<dbReference type="Gene3D" id="3.30.450.270">
    <property type="match status" value="1"/>
</dbReference>
<feature type="region of interest" description="Disordered" evidence="12">
    <location>
        <begin position="1758"/>
        <end position="1777"/>
    </location>
</feature>
<feature type="compositionally biased region" description="Polar residues" evidence="12">
    <location>
        <begin position="866"/>
        <end position="887"/>
    </location>
</feature>
<dbReference type="InterPro" id="IPR036097">
    <property type="entry name" value="HisK_dim/P_sf"/>
</dbReference>
<keyword evidence="10" id="KW-0675">Receptor</keyword>
<reference evidence="16 17" key="1">
    <citation type="submission" date="2023-08" db="EMBL/GenBank/DDBJ databases">
        <title>Annotated Genome Sequence of Vanrija albida AlHP1.</title>
        <authorList>
            <person name="Herzog R."/>
        </authorList>
    </citation>
    <scope>NUCLEOTIDE SEQUENCE [LARGE SCALE GENOMIC DNA]</scope>
    <source>
        <strain evidence="16 17">AlHP1</strain>
    </source>
</reference>
<dbReference type="InterPro" id="IPR011006">
    <property type="entry name" value="CheY-like_superfamily"/>
</dbReference>
<dbReference type="SMART" id="SM00065">
    <property type="entry name" value="GAF"/>
    <property type="match status" value="1"/>
</dbReference>
<dbReference type="InterPro" id="IPR013515">
    <property type="entry name" value="Phytochrome_cen-reg"/>
</dbReference>
<dbReference type="InterPro" id="IPR003594">
    <property type="entry name" value="HATPase_dom"/>
</dbReference>
<evidence type="ECO:0000313" key="16">
    <source>
        <dbReference type="EMBL" id="KAL1409609.1"/>
    </source>
</evidence>
<feature type="compositionally biased region" description="Polar residues" evidence="12">
    <location>
        <begin position="157"/>
        <end position="173"/>
    </location>
</feature>
<feature type="compositionally biased region" description="Polar residues" evidence="12">
    <location>
        <begin position="898"/>
        <end position="914"/>
    </location>
</feature>
<dbReference type="SMART" id="SM00448">
    <property type="entry name" value="REC"/>
    <property type="match status" value="1"/>
</dbReference>
<dbReference type="PROSITE" id="PS50109">
    <property type="entry name" value="HIS_KIN"/>
    <property type="match status" value="1"/>
</dbReference>
<dbReference type="Gene3D" id="3.30.450.40">
    <property type="match status" value="1"/>
</dbReference>
<dbReference type="InterPro" id="IPR005467">
    <property type="entry name" value="His_kinase_dom"/>
</dbReference>
<evidence type="ECO:0000256" key="6">
    <source>
        <dbReference type="ARBA" id="ARBA00022777"/>
    </source>
</evidence>
<sequence length="2070" mass="222275">MTPQGDMGSLYLDDPPDGRDGRTGSGGRSQGSVPQRPEAGAGAGPAAGAGATTITAPAASSGSDSDKRVVRIKDDELIVDGMPLAASAYRQARRVSIEVPGQPPSLSPPSSSAGPSSARKDPSPSRHRSPSMGPSTYVFPMRSVFRGRRMERPGSDSDPTTSGAEGSARNTSDGGAGASIRSTYSARSGRTSSTTSGRSSHPAYDGPRARPIPGLAEQKGKDRSTFSTIHSMLEFTSKATPLGGPTFSLTPFDNQLTVPLPPLHQTAVPSGLPSLVQSTSTNSETLAETPAETPSETPAETPSETPRVMDPSFVPQFPAVPLGSVSDASTEQAGSDSDVPLTIDAPTPTLPTYPAPQSVSSSIAHVMASTTGTGVTESSDSPVSAQVTTTEQVATASAGGTGIGSGSGSGSRTAVMGSHMASSGTPRPSSTAHPTRPASSTRARLEAVRKTVQSFVNDQSITTNMLDPNAPTPRSGAYIPDAAALMRLEAMDSEVREGLIKRGAFTNDEDDTEWAFYARSTTSMSIRESVAGMASADEYGSGKEPITTVRYEHIDTGDGHHVLTGREGRILRCEDEPIRTPGAVQGFGVLMVLEERESGRLSVRQVSENSTELLGLSPRYLFRLDCFTRILTPDQADILRDNTRSLADPPSAASVSSGQPSTQPRPLPPPDPPQVFLLSGFGEQGSDDTPQSDLSGGSKSYRRREWTCWVSAHRPRVRAWKKDSKGHKLPPPDLLILEFELEHDKYNPLLPEEVYEVGSPSGPLSSTRFTSPTNGTESDGAVRSRKTTSHGSVPPSVIQASVEASQSTHSLSPNFKAPVTKLPDTSDSGGDSGQSYRSYPVTSSSEALATSGSSGSRAAAGPGILQNANSPRSSLRQTQSPNNSGKSTRAADSGESDLPSNLSSGLKRSGTASSNERHSSVRFSVGGNSLDDEEYERWLNSTTNYAKPLPSLERMRRSGSGSSRRGGRYSDSRQHSRGTRSRVGMLDAFAVLNQISQQMGVTTDLDTLFKIIVGVVHDLTGYHRVMLYRFDDSYNGEVVAELVDPTRDIELFNGLWFPASDIPPQARELYTVNKVRFLYDRSQTTARMVLKDKSDVEHPLDMTQCFLRALSPIHLQYLKNMDVQASLSISVMAFGKLWGLVCCQSVGEYGMRTSFPIRQLLRVLSDTISMNIERLVYAERLSVRRLITSMPADKPVPGYIMSNAEDLLSYFDADAGMLVINDGCKLLGQVEHAHAMLAIAEYLRISQFNGIRTSSCIEVDHPGLILPGSADTESISGLLYVPLTARAGQDFLVFFRKGQLREVRWAGDPYKPKGADPSVQLQPRRSFQMWAEKVHGRARPWTDDQIESAGILALIYGKFIQVWRERQNAMVSSQLTAILLSNTSHAVRTPLSQIINTLELALAGNIDDETRAMLENSHQASRALLFHVHDLLDLTRIEPGNETGFNDPFDLRQTMTDTVRLYQTEANRRGLDFRVTMDDDLPPMVIGDARKIKTIVSNLVANSVKFTEQGFIEVAAHLQRIERTPSIPSSSIRDGGSSYDSPGETGNESSRESIRTTDSGATGTTRAGPPPPGFVAIEIVVSDSGCGIPPDQLEAMFVALEGAEDWTSPNPDGAGLGLGLAVVARITEQLQGQLCVESEVQTGTRFFLTLNMEVFTGELPTAQNSEQLDGVNRAGLNDFDIPALGAGDLLIGTSAANAIAASSQLSGGQQTPPTPLSVEAVTSPSPSHLHSQRRMTPRTNANYSQHLPLLSPDLMRQGQQTMGTLPPKRSPESPGVVHVTERRLSVGAGSFMVRSSDRSPAVGGGPQANYFERRPAASPPTSSLTQRMAATQISPSLEGLPPPIVSPKVFSRSSSAGSSSKSTPGIKRQASPSTLGPHSPTRSKRGPKGDQRLRVLVVEDDLINSQILQRRLRMDRHTVVAVENGQQAVDALAADWDIDAVLMDIQMPIMDGKTAASEIRKQEAQLPAGRAPGINPLLVDKRIPIFAVSASLYENDRAGLARNFDGWLLKPLDFNRVRKLLAALEDRDKRRVEVYSPGHWERGGYFRGASPERTPNGTPLPEPVAKELSN</sequence>
<evidence type="ECO:0000256" key="8">
    <source>
        <dbReference type="ARBA" id="ARBA00022991"/>
    </source>
</evidence>
<dbReference type="CDD" id="cd17546">
    <property type="entry name" value="REC_hyHK_CKI1_RcsC-like"/>
    <property type="match status" value="1"/>
</dbReference>
<feature type="compositionally biased region" description="Polar residues" evidence="12">
    <location>
        <begin position="1819"/>
        <end position="1835"/>
    </location>
</feature>
<dbReference type="EMBL" id="JBBXJM010000003">
    <property type="protein sequence ID" value="KAL1409609.1"/>
    <property type="molecule type" value="Genomic_DNA"/>
</dbReference>
<feature type="region of interest" description="Disordered" evidence="12">
    <location>
        <begin position="95"/>
        <end position="226"/>
    </location>
</feature>
<dbReference type="RefSeq" id="XP_069209553.1">
    <property type="nucleotide sequence ID" value="XM_069352135.1"/>
</dbReference>
<keyword evidence="3" id="KW-0716">Sensory transduction</keyword>
<evidence type="ECO:0000256" key="9">
    <source>
        <dbReference type="ARBA" id="ARBA00023012"/>
    </source>
</evidence>
<keyword evidence="5" id="KW-0547">Nucleotide-binding</keyword>